<name>A0A371HS56_MUCPR</name>
<dbReference type="Proteomes" id="UP000257109">
    <property type="component" value="Unassembled WGS sequence"/>
</dbReference>
<sequence length="122" mass="13658">MEHPQLNGQTEAANNVIRRGLRRRLEEAKGRWVEELPQVLWSYHKMAHSSTNETPFRFTFSIEAVIPVEIGEPQAKRKPGPIARGVRTGANKGSNEAPRTKVSLVVVQAPRPGPKENNKDGR</sequence>
<comment type="caution">
    <text evidence="2">The sequence shown here is derived from an EMBL/GenBank/DDBJ whole genome shotgun (WGS) entry which is preliminary data.</text>
</comment>
<evidence type="ECO:0000256" key="1">
    <source>
        <dbReference type="SAM" id="MobiDB-lite"/>
    </source>
</evidence>
<dbReference type="Gene3D" id="3.30.420.10">
    <property type="entry name" value="Ribonuclease H-like superfamily/Ribonuclease H"/>
    <property type="match status" value="1"/>
</dbReference>
<dbReference type="InterPro" id="IPR012337">
    <property type="entry name" value="RNaseH-like_sf"/>
</dbReference>
<feature type="region of interest" description="Disordered" evidence="1">
    <location>
        <begin position="72"/>
        <end position="122"/>
    </location>
</feature>
<dbReference type="PANTHER" id="PTHR48475:SF2">
    <property type="entry name" value="RIBONUCLEASE H"/>
    <property type="match status" value="1"/>
</dbReference>
<dbReference type="AlphaFoldDB" id="A0A371HS56"/>
<evidence type="ECO:0008006" key="4">
    <source>
        <dbReference type="Google" id="ProtNLM"/>
    </source>
</evidence>
<proteinExistence type="predicted"/>
<dbReference type="InterPro" id="IPR036397">
    <property type="entry name" value="RNaseH_sf"/>
</dbReference>
<keyword evidence="3" id="KW-1185">Reference proteome</keyword>
<evidence type="ECO:0000313" key="3">
    <source>
        <dbReference type="Proteomes" id="UP000257109"/>
    </source>
</evidence>
<dbReference type="EMBL" id="QJKJ01001840">
    <property type="protein sequence ID" value="RDY05641.1"/>
    <property type="molecule type" value="Genomic_DNA"/>
</dbReference>
<accession>A0A371HS56</accession>
<gene>
    <name evidence="2" type="ORF">CR513_10501</name>
</gene>
<feature type="non-terminal residue" evidence="2">
    <location>
        <position position="1"/>
    </location>
</feature>
<organism evidence="2 3">
    <name type="scientific">Mucuna pruriens</name>
    <name type="common">Velvet bean</name>
    <name type="synonym">Dolichos pruriens</name>
    <dbReference type="NCBI Taxonomy" id="157652"/>
    <lineage>
        <taxon>Eukaryota</taxon>
        <taxon>Viridiplantae</taxon>
        <taxon>Streptophyta</taxon>
        <taxon>Embryophyta</taxon>
        <taxon>Tracheophyta</taxon>
        <taxon>Spermatophyta</taxon>
        <taxon>Magnoliopsida</taxon>
        <taxon>eudicotyledons</taxon>
        <taxon>Gunneridae</taxon>
        <taxon>Pentapetalae</taxon>
        <taxon>rosids</taxon>
        <taxon>fabids</taxon>
        <taxon>Fabales</taxon>
        <taxon>Fabaceae</taxon>
        <taxon>Papilionoideae</taxon>
        <taxon>50 kb inversion clade</taxon>
        <taxon>NPAAA clade</taxon>
        <taxon>indigoferoid/millettioid clade</taxon>
        <taxon>Phaseoleae</taxon>
        <taxon>Mucuna</taxon>
    </lineage>
</organism>
<dbReference type="PANTHER" id="PTHR48475">
    <property type="entry name" value="RIBONUCLEASE H"/>
    <property type="match status" value="1"/>
</dbReference>
<reference evidence="2" key="1">
    <citation type="submission" date="2018-05" db="EMBL/GenBank/DDBJ databases">
        <title>Draft genome of Mucuna pruriens seed.</title>
        <authorList>
            <person name="Nnadi N.E."/>
            <person name="Vos R."/>
            <person name="Hasami M.H."/>
            <person name="Devisetty U.K."/>
            <person name="Aguiy J.C."/>
        </authorList>
    </citation>
    <scope>NUCLEOTIDE SEQUENCE [LARGE SCALE GENOMIC DNA]</scope>
    <source>
        <strain evidence="2">JCA_2017</strain>
    </source>
</reference>
<evidence type="ECO:0000313" key="2">
    <source>
        <dbReference type="EMBL" id="RDY05641.1"/>
    </source>
</evidence>
<dbReference type="OrthoDB" id="1909122at2759"/>
<dbReference type="GO" id="GO:0003676">
    <property type="term" value="F:nucleic acid binding"/>
    <property type="evidence" value="ECO:0007669"/>
    <property type="project" value="InterPro"/>
</dbReference>
<protein>
    <recommendedName>
        <fullName evidence="4">Integrase catalytic domain-containing protein</fullName>
    </recommendedName>
</protein>
<dbReference type="SUPFAM" id="SSF53098">
    <property type="entry name" value="Ribonuclease H-like"/>
    <property type="match status" value="1"/>
</dbReference>
<feature type="compositionally biased region" description="Basic and acidic residues" evidence="1">
    <location>
        <begin position="113"/>
        <end position="122"/>
    </location>
</feature>